<dbReference type="AlphaFoldDB" id="A0A6P2GW54"/>
<evidence type="ECO:0000313" key="1">
    <source>
        <dbReference type="EMBL" id="VWB08030.1"/>
    </source>
</evidence>
<evidence type="ECO:0008006" key="3">
    <source>
        <dbReference type="Google" id="ProtNLM"/>
    </source>
</evidence>
<gene>
    <name evidence="1" type="ORF">BLA6863_00197</name>
</gene>
<proteinExistence type="predicted"/>
<accession>A0A6P2GW54</accession>
<organism evidence="1 2">
    <name type="scientific">Burkholderia lata (strain ATCC 17760 / DSM 23089 / LMG 22485 / NCIMB 9086 / R18194 / 383)</name>
    <dbReference type="NCBI Taxonomy" id="482957"/>
    <lineage>
        <taxon>Bacteria</taxon>
        <taxon>Pseudomonadati</taxon>
        <taxon>Pseudomonadota</taxon>
        <taxon>Betaproteobacteria</taxon>
        <taxon>Burkholderiales</taxon>
        <taxon>Burkholderiaceae</taxon>
        <taxon>Burkholderia</taxon>
        <taxon>Burkholderia cepacia complex</taxon>
    </lineage>
</organism>
<sequence>MGELIIPFHGGKLVVPHEEAAKAWLDKVLGAAGDASRTSAPTPKIGEYWDGQGGIYAGVMPIEDGSLAHRIVSADEGEDLQYGGYDHTVKGADSKIDGLANTIALNGDSADHPAAKWCSEYTKDGHSDFYLPAQRELSLAWATIAHVFGPHWYWSSTQSSASGAWGQYFLGGIQDDSFKTSYGRVRAFRRLNFNL</sequence>
<dbReference type="EMBL" id="CABVPY010000001">
    <property type="protein sequence ID" value="VWB08030.1"/>
    <property type="molecule type" value="Genomic_DNA"/>
</dbReference>
<evidence type="ECO:0000313" key="2">
    <source>
        <dbReference type="Proteomes" id="UP000494170"/>
    </source>
</evidence>
<protein>
    <recommendedName>
        <fullName evidence="3">DUF1566 domain-containing protein</fullName>
    </recommendedName>
</protein>
<dbReference type="RefSeq" id="WP_174936775.1">
    <property type="nucleotide sequence ID" value="NZ_CABVPY010000001.1"/>
</dbReference>
<dbReference type="Proteomes" id="UP000494170">
    <property type="component" value="Unassembled WGS sequence"/>
</dbReference>
<name>A0A6P2GW54_BURL3</name>
<reference evidence="1 2" key="1">
    <citation type="submission" date="2019-09" db="EMBL/GenBank/DDBJ databases">
        <authorList>
            <person name="Depoorter E."/>
        </authorList>
    </citation>
    <scope>NUCLEOTIDE SEQUENCE [LARGE SCALE GENOMIC DNA]</scope>
    <source>
        <strain evidence="1">LMG 6863</strain>
    </source>
</reference>